<protein>
    <submittedName>
        <fullName evidence="4">CBS domain-containing protein</fullName>
    </submittedName>
</protein>
<dbReference type="InterPro" id="IPR051257">
    <property type="entry name" value="Diverse_CBS-Domain"/>
</dbReference>
<dbReference type="SMART" id="SM00116">
    <property type="entry name" value="CBS"/>
    <property type="match status" value="2"/>
</dbReference>
<organism evidence="4 5">
    <name type="scientific">Gemmobacter aquatilis</name>
    <dbReference type="NCBI Taxonomy" id="933059"/>
    <lineage>
        <taxon>Bacteria</taxon>
        <taxon>Pseudomonadati</taxon>
        <taxon>Pseudomonadota</taxon>
        <taxon>Alphaproteobacteria</taxon>
        <taxon>Rhodobacterales</taxon>
        <taxon>Paracoccaceae</taxon>
        <taxon>Gemmobacter</taxon>
    </lineage>
</organism>
<dbReference type="InterPro" id="IPR000644">
    <property type="entry name" value="CBS_dom"/>
</dbReference>
<reference evidence="4 5" key="1">
    <citation type="submission" date="2016-10" db="EMBL/GenBank/DDBJ databases">
        <authorList>
            <person name="de Groot N.N."/>
        </authorList>
    </citation>
    <scope>NUCLEOTIDE SEQUENCE [LARGE SCALE GENOMIC DNA]</scope>
    <source>
        <strain evidence="4 5">DSM 3857</strain>
    </source>
</reference>
<dbReference type="PROSITE" id="PS51371">
    <property type="entry name" value="CBS"/>
    <property type="match status" value="2"/>
</dbReference>
<dbReference type="Pfam" id="PF00571">
    <property type="entry name" value="CBS"/>
    <property type="match status" value="2"/>
</dbReference>
<gene>
    <name evidence="4" type="ORF">SAMN04488103_102163</name>
</gene>
<keyword evidence="1 2" id="KW-0129">CBS domain</keyword>
<dbReference type="PANTHER" id="PTHR43080:SF2">
    <property type="entry name" value="CBS DOMAIN-CONTAINING PROTEIN"/>
    <property type="match status" value="1"/>
</dbReference>
<dbReference type="EMBL" id="FOCE01000002">
    <property type="protein sequence ID" value="SEM81758.1"/>
    <property type="molecule type" value="Genomic_DNA"/>
</dbReference>
<evidence type="ECO:0000256" key="2">
    <source>
        <dbReference type="PROSITE-ProRule" id="PRU00703"/>
    </source>
</evidence>
<keyword evidence="5" id="KW-1185">Reference proteome</keyword>
<feature type="domain" description="CBS" evidence="3">
    <location>
        <begin position="77"/>
        <end position="133"/>
    </location>
</feature>
<evidence type="ECO:0000313" key="4">
    <source>
        <dbReference type="EMBL" id="SEM81758.1"/>
    </source>
</evidence>
<dbReference type="InterPro" id="IPR046342">
    <property type="entry name" value="CBS_dom_sf"/>
</dbReference>
<sequence>MLVSQILKSKADDGVVTVTPEMSVAEVAHVLSMRRIGAVVVSSDGKHVAGILSERDVVRELGKRGPSCLTDPASALMTAKIVSCKREDSTHDLLQKMTDGRFRHMPVMDGDEMVGLISIGDVVKARLMELAAEKDALEGMIKGF</sequence>
<evidence type="ECO:0000259" key="3">
    <source>
        <dbReference type="PROSITE" id="PS51371"/>
    </source>
</evidence>
<evidence type="ECO:0000256" key="1">
    <source>
        <dbReference type="ARBA" id="ARBA00023122"/>
    </source>
</evidence>
<dbReference type="InterPro" id="IPR044725">
    <property type="entry name" value="CBSX3_CBS_dom"/>
</dbReference>
<dbReference type="CDD" id="cd04623">
    <property type="entry name" value="CBS_pair_bac_euk"/>
    <property type="match status" value="1"/>
</dbReference>
<accession>A0A1H8BIC1</accession>
<dbReference type="RefSeq" id="WP_091298973.1">
    <property type="nucleotide sequence ID" value="NZ_FOCE01000002.1"/>
</dbReference>
<dbReference type="Gene3D" id="3.10.580.10">
    <property type="entry name" value="CBS-domain"/>
    <property type="match status" value="1"/>
</dbReference>
<dbReference type="SUPFAM" id="SSF54631">
    <property type="entry name" value="CBS-domain pair"/>
    <property type="match status" value="1"/>
</dbReference>
<dbReference type="Proteomes" id="UP000198761">
    <property type="component" value="Unassembled WGS sequence"/>
</dbReference>
<dbReference type="PANTHER" id="PTHR43080">
    <property type="entry name" value="CBS DOMAIN-CONTAINING PROTEIN CBSX3, MITOCHONDRIAL"/>
    <property type="match status" value="1"/>
</dbReference>
<dbReference type="STRING" id="933059.SAMN04488103_102163"/>
<name>A0A1H8BIC1_9RHOB</name>
<dbReference type="AlphaFoldDB" id="A0A1H8BIC1"/>
<dbReference type="OrthoDB" id="9807125at2"/>
<evidence type="ECO:0000313" key="5">
    <source>
        <dbReference type="Proteomes" id="UP000198761"/>
    </source>
</evidence>
<proteinExistence type="predicted"/>
<feature type="domain" description="CBS" evidence="3">
    <location>
        <begin position="11"/>
        <end position="67"/>
    </location>
</feature>